<dbReference type="InterPro" id="IPR025662">
    <property type="entry name" value="Sigma_54_int_dom_ATP-bd_1"/>
</dbReference>
<organism evidence="7 8">
    <name type="scientific">Acinetobacter brisouii CIP 110357</name>
    <dbReference type="NCBI Taxonomy" id="1341683"/>
    <lineage>
        <taxon>Bacteria</taxon>
        <taxon>Pseudomonadati</taxon>
        <taxon>Pseudomonadota</taxon>
        <taxon>Gammaproteobacteria</taxon>
        <taxon>Moraxellales</taxon>
        <taxon>Moraxellaceae</taxon>
        <taxon>Acinetobacter</taxon>
    </lineage>
</organism>
<reference evidence="7 8" key="1">
    <citation type="submission" date="2013-10" db="EMBL/GenBank/DDBJ databases">
        <title>The Genome Sequence of Acinetobacter brisouii CIP 110357.</title>
        <authorList>
            <consortium name="The Broad Institute Genomics Platform"/>
            <consortium name="The Broad Institute Genome Sequencing Center for Infectious Disease"/>
            <person name="Cerqueira G."/>
            <person name="Feldgarden M."/>
            <person name="Courvalin P."/>
            <person name="Grillot-Courvalin C."/>
            <person name="Clermont D."/>
            <person name="Rocha E."/>
            <person name="Yoon E.-J."/>
            <person name="Nemec A."/>
            <person name="Young S.K."/>
            <person name="Zeng Q."/>
            <person name="Gargeya S."/>
            <person name="Fitzgerald M."/>
            <person name="Abouelleil A."/>
            <person name="Alvarado L."/>
            <person name="Berlin A.M."/>
            <person name="Chapman S.B."/>
            <person name="Gainer-Dewar J."/>
            <person name="Goldberg J."/>
            <person name="Gnerre S."/>
            <person name="Griggs A."/>
            <person name="Gujja S."/>
            <person name="Hansen M."/>
            <person name="Howarth C."/>
            <person name="Imamovic A."/>
            <person name="Ireland A."/>
            <person name="Larimer J."/>
            <person name="McCowan C."/>
            <person name="Murphy C."/>
            <person name="Pearson M."/>
            <person name="Poon T.W."/>
            <person name="Priest M."/>
            <person name="Roberts A."/>
            <person name="Saif S."/>
            <person name="Shea T."/>
            <person name="Sykes S."/>
            <person name="Wortman J."/>
            <person name="Nusbaum C."/>
            <person name="Birren B."/>
        </authorList>
    </citation>
    <scope>NUCLEOTIDE SEQUENCE [LARGE SCALE GENOMIC DNA]</scope>
    <source>
        <strain evidence="7 8">CIP 110357</strain>
    </source>
</reference>
<keyword evidence="2" id="KW-0067">ATP-binding</keyword>
<dbReference type="PANTHER" id="PTHR32071">
    <property type="entry name" value="TRANSCRIPTIONAL REGULATORY PROTEIN"/>
    <property type="match status" value="1"/>
</dbReference>
<dbReference type="Pfam" id="PF02954">
    <property type="entry name" value="HTH_8"/>
    <property type="match status" value="1"/>
</dbReference>
<comment type="caution">
    <text evidence="7">The sequence shown here is derived from an EMBL/GenBank/DDBJ whole genome shotgun (WGS) entry which is preliminary data.</text>
</comment>
<keyword evidence="8" id="KW-1185">Reference proteome</keyword>
<accession>V2ULH5</accession>
<dbReference type="PROSITE" id="PS00675">
    <property type="entry name" value="SIGMA54_INTERACT_1"/>
    <property type="match status" value="1"/>
</dbReference>
<dbReference type="Gene3D" id="1.10.10.60">
    <property type="entry name" value="Homeodomain-like"/>
    <property type="match status" value="1"/>
</dbReference>
<dbReference type="Gene3D" id="1.10.8.60">
    <property type="match status" value="1"/>
</dbReference>
<evidence type="ECO:0000259" key="6">
    <source>
        <dbReference type="PROSITE" id="PS50045"/>
    </source>
</evidence>
<evidence type="ECO:0000256" key="2">
    <source>
        <dbReference type="ARBA" id="ARBA00022840"/>
    </source>
</evidence>
<dbReference type="CDD" id="cd00009">
    <property type="entry name" value="AAA"/>
    <property type="match status" value="1"/>
</dbReference>
<dbReference type="Proteomes" id="UP000018418">
    <property type="component" value="Unassembled WGS sequence"/>
</dbReference>
<keyword evidence="3" id="KW-0805">Transcription regulation</keyword>
<gene>
    <name evidence="7" type="ORF">P255_01300</name>
</gene>
<keyword evidence="4" id="KW-0238">DNA-binding</keyword>
<dbReference type="PROSITE" id="PS50045">
    <property type="entry name" value="SIGMA54_INTERACT_4"/>
    <property type="match status" value="1"/>
</dbReference>
<evidence type="ECO:0000313" key="7">
    <source>
        <dbReference type="EMBL" id="ESK50802.1"/>
    </source>
</evidence>
<dbReference type="InterPro" id="IPR000014">
    <property type="entry name" value="PAS"/>
</dbReference>
<dbReference type="PATRIC" id="fig|1341683.3.peg.1288"/>
<dbReference type="GO" id="GO:0043565">
    <property type="term" value="F:sequence-specific DNA binding"/>
    <property type="evidence" value="ECO:0007669"/>
    <property type="project" value="InterPro"/>
</dbReference>
<dbReference type="Pfam" id="PF01590">
    <property type="entry name" value="GAF"/>
    <property type="match status" value="1"/>
</dbReference>
<evidence type="ECO:0000313" key="8">
    <source>
        <dbReference type="Proteomes" id="UP000018418"/>
    </source>
</evidence>
<dbReference type="GO" id="GO:0005524">
    <property type="term" value="F:ATP binding"/>
    <property type="evidence" value="ECO:0007669"/>
    <property type="project" value="UniProtKB-KW"/>
</dbReference>
<name>V2ULH5_9GAMM</name>
<dbReference type="SUPFAM" id="SSF52540">
    <property type="entry name" value="P-loop containing nucleoside triphosphate hydrolases"/>
    <property type="match status" value="1"/>
</dbReference>
<dbReference type="SUPFAM" id="SSF55785">
    <property type="entry name" value="PYP-like sensor domain (PAS domain)"/>
    <property type="match status" value="1"/>
</dbReference>
<dbReference type="EMBL" id="AYEU01000006">
    <property type="protein sequence ID" value="ESK50802.1"/>
    <property type="molecule type" value="Genomic_DNA"/>
</dbReference>
<dbReference type="InterPro" id="IPR002197">
    <property type="entry name" value="HTH_Fis"/>
</dbReference>
<protein>
    <recommendedName>
        <fullName evidence="6">Sigma-54 factor interaction domain-containing protein</fullName>
    </recommendedName>
</protein>
<sequence>MHGHAHYPWKDIKHHFFETGSLPNPILADSPIIQGWQKSRQAGLSPLTKVSDLSDFPHAALTDSDQYLAELAQPILQDTWKIFGQQDISVFLINQQRKIIAEQHNDFAHQSYSFLQTGRIVDETVFGAIAPTCSLSCQQPLIMVGHQHYLDEFSDYSCASVPIFDGQGGVLGVLDITSRQGLLASNWLRHLLYQTYKLENQLLIQQSEQHLLVFQHSPDLLGNAYSAMLEYDDQQIIRKANQMALKLLNRDIHEVLGQSLQQFFLTPMVEQSGDFLIQTRDHALFYARQHRPTRQVISNQSIRKSAIPQQQQLQQAVKAVRANIPILITGETGTGKEHFAQQLRQQFPEHLPFISINCGAIPENLLESELFGYEGGAFTGAKHKGEKGLVELADQGFLFLDEIGDLPMHLQVKVLRVLQDQQFYRVGGRQPIQSRFRLICATNQDLPTQVKQQQFRSDLYYRIRGYEVQLLPLRQRSDKLVLMRQILQELGIQQWSTQVEQQLEQYDWQGNIRELIHVLKLSVALSEQPILEHLHLPEQSTSSIAGQLSTSPADLEQQTRQLIQQVLQQEQGNVSKTAKRLNISRTTVYKYLN</sequence>
<dbReference type="PANTHER" id="PTHR32071:SF77">
    <property type="entry name" value="TRANSCRIPTIONAL REGULATORY PROTEIN"/>
    <property type="match status" value="1"/>
</dbReference>
<dbReference type="GO" id="GO:0006355">
    <property type="term" value="P:regulation of DNA-templated transcription"/>
    <property type="evidence" value="ECO:0007669"/>
    <property type="project" value="InterPro"/>
</dbReference>
<dbReference type="Pfam" id="PF00158">
    <property type="entry name" value="Sigma54_activat"/>
    <property type="match status" value="1"/>
</dbReference>
<dbReference type="Gene3D" id="3.40.50.300">
    <property type="entry name" value="P-loop containing nucleotide triphosphate hydrolases"/>
    <property type="match status" value="1"/>
</dbReference>
<dbReference type="FunFam" id="3.40.50.300:FF:000006">
    <property type="entry name" value="DNA-binding transcriptional regulator NtrC"/>
    <property type="match status" value="1"/>
</dbReference>
<dbReference type="InterPro" id="IPR027417">
    <property type="entry name" value="P-loop_NTPase"/>
</dbReference>
<feature type="domain" description="Sigma-54 factor interaction" evidence="6">
    <location>
        <begin position="302"/>
        <end position="524"/>
    </location>
</feature>
<dbReference type="STRING" id="396323.VH98_11705"/>
<dbReference type="InterPro" id="IPR035965">
    <property type="entry name" value="PAS-like_dom_sf"/>
</dbReference>
<dbReference type="InterPro" id="IPR002078">
    <property type="entry name" value="Sigma_54_int"/>
</dbReference>
<evidence type="ECO:0000256" key="1">
    <source>
        <dbReference type="ARBA" id="ARBA00022741"/>
    </source>
</evidence>
<evidence type="ECO:0000256" key="3">
    <source>
        <dbReference type="ARBA" id="ARBA00023015"/>
    </source>
</evidence>
<dbReference type="OrthoDB" id="9804019at2"/>
<dbReference type="InterPro" id="IPR003593">
    <property type="entry name" value="AAA+_ATPase"/>
</dbReference>
<dbReference type="AlphaFoldDB" id="V2ULH5"/>
<dbReference type="HOGENOM" id="CLU_000445_8_12_6"/>
<dbReference type="SMART" id="SM00382">
    <property type="entry name" value="AAA"/>
    <property type="match status" value="1"/>
</dbReference>
<dbReference type="InterPro" id="IPR003018">
    <property type="entry name" value="GAF"/>
</dbReference>
<proteinExistence type="predicted"/>
<dbReference type="SMART" id="SM00091">
    <property type="entry name" value="PAS"/>
    <property type="match status" value="1"/>
</dbReference>
<dbReference type="Gene3D" id="3.30.450.40">
    <property type="match status" value="1"/>
</dbReference>
<dbReference type="InterPro" id="IPR029016">
    <property type="entry name" value="GAF-like_dom_sf"/>
</dbReference>
<dbReference type="InterPro" id="IPR058031">
    <property type="entry name" value="AAA_lid_NorR"/>
</dbReference>
<dbReference type="RefSeq" id="WP_004901723.1">
    <property type="nucleotide sequence ID" value="NZ_BBTI01000018.1"/>
</dbReference>
<dbReference type="Pfam" id="PF25601">
    <property type="entry name" value="AAA_lid_14"/>
    <property type="match status" value="1"/>
</dbReference>
<keyword evidence="5" id="KW-0804">Transcription</keyword>
<evidence type="ECO:0000256" key="4">
    <source>
        <dbReference type="ARBA" id="ARBA00023125"/>
    </source>
</evidence>
<dbReference type="InterPro" id="IPR009057">
    <property type="entry name" value="Homeodomain-like_sf"/>
</dbReference>
<dbReference type="SUPFAM" id="SSF55781">
    <property type="entry name" value="GAF domain-like"/>
    <property type="match status" value="1"/>
</dbReference>
<evidence type="ECO:0000256" key="5">
    <source>
        <dbReference type="ARBA" id="ARBA00023163"/>
    </source>
</evidence>
<keyword evidence="1" id="KW-0547">Nucleotide-binding</keyword>
<dbReference type="PRINTS" id="PR01590">
    <property type="entry name" value="HTHFIS"/>
</dbReference>
<dbReference type="SUPFAM" id="SSF46689">
    <property type="entry name" value="Homeodomain-like"/>
    <property type="match status" value="1"/>
</dbReference>